<evidence type="ECO:0000256" key="1">
    <source>
        <dbReference type="SAM" id="MobiDB-lite"/>
    </source>
</evidence>
<evidence type="ECO:0000313" key="2">
    <source>
        <dbReference type="EMBL" id="KAK3340611.1"/>
    </source>
</evidence>
<dbReference type="AlphaFoldDB" id="A0AAE0JB44"/>
<dbReference type="RefSeq" id="XP_062679553.1">
    <property type="nucleotide sequence ID" value="XM_062822674.1"/>
</dbReference>
<keyword evidence="3" id="KW-1185">Reference proteome</keyword>
<feature type="region of interest" description="Disordered" evidence="1">
    <location>
        <begin position="1"/>
        <end position="28"/>
    </location>
</feature>
<name>A0AAE0JB44_9PEZI</name>
<dbReference type="EMBL" id="JAUEPP010000006">
    <property type="protein sequence ID" value="KAK3340611.1"/>
    <property type="molecule type" value="Genomic_DNA"/>
</dbReference>
<evidence type="ECO:0000313" key="3">
    <source>
        <dbReference type="Proteomes" id="UP001278500"/>
    </source>
</evidence>
<dbReference type="Proteomes" id="UP001278500">
    <property type="component" value="Unassembled WGS sequence"/>
</dbReference>
<dbReference type="GeneID" id="87859828"/>
<organism evidence="2 3">
    <name type="scientific">Neurospora tetraspora</name>
    <dbReference type="NCBI Taxonomy" id="94610"/>
    <lineage>
        <taxon>Eukaryota</taxon>
        <taxon>Fungi</taxon>
        <taxon>Dikarya</taxon>
        <taxon>Ascomycota</taxon>
        <taxon>Pezizomycotina</taxon>
        <taxon>Sordariomycetes</taxon>
        <taxon>Sordariomycetidae</taxon>
        <taxon>Sordariales</taxon>
        <taxon>Sordariaceae</taxon>
        <taxon>Neurospora</taxon>
    </lineage>
</organism>
<gene>
    <name evidence="2" type="ORF">B0H65DRAFT_264877</name>
</gene>
<proteinExistence type="predicted"/>
<sequence>MGKESRVRVNNGLDNGIGDRAGDNGSADIVTATPDCRAQDGRQRHIARTNSIGQVVMVILRRTLATCLLTRKGRRENK</sequence>
<reference evidence="2" key="2">
    <citation type="submission" date="2023-06" db="EMBL/GenBank/DDBJ databases">
        <authorList>
            <consortium name="Lawrence Berkeley National Laboratory"/>
            <person name="Haridas S."/>
            <person name="Hensen N."/>
            <person name="Bonometti L."/>
            <person name="Westerberg I."/>
            <person name="Brannstrom I.O."/>
            <person name="Guillou S."/>
            <person name="Cros-Aarteil S."/>
            <person name="Calhoun S."/>
            <person name="Kuo A."/>
            <person name="Mondo S."/>
            <person name="Pangilinan J."/>
            <person name="Riley R."/>
            <person name="Labutti K."/>
            <person name="Andreopoulos B."/>
            <person name="Lipzen A."/>
            <person name="Chen C."/>
            <person name="Yanf M."/>
            <person name="Daum C."/>
            <person name="Ng V."/>
            <person name="Clum A."/>
            <person name="Steindorff A."/>
            <person name="Ohm R."/>
            <person name="Martin F."/>
            <person name="Silar P."/>
            <person name="Natvig D."/>
            <person name="Lalanne C."/>
            <person name="Gautier V."/>
            <person name="Ament-Velasquez S.L."/>
            <person name="Kruys A."/>
            <person name="Hutchinson M.I."/>
            <person name="Powell A.J."/>
            <person name="Barry K."/>
            <person name="Miller A.N."/>
            <person name="Grigoriev I.V."/>
            <person name="Debuchy R."/>
            <person name="Gladieux P."/>
            <person name="Thoren M.H."/>
            <person name="Johannesson H."/>
        </authorList>
    </citation>
    <scope>NUCLEOTIDE SEQUENCE</scope>
    <source>
        <strain evidence="2">CBS 560.94</strain>
    </source>
</reference>
<comment type="caution">
    <text evidence="2">The sequence shown here is derived from an EMBL/GenBank/DDBJ whole genome shotgun (WGS) entry which is preliminary data.</text>
</comment>
<reference evidence="2" key="1">
    <citation type="journal article" date="2023" name="Mol. Phylogenet. Evol.">
        <title>Genome-scale phylogeny and comparative genomics of the fungal order Sordariales.</title>
        <authorList>
            <person name="Hensen N."/>
            <person name="Bonometti L."/>
            <person name="Westerberg I."/>
            <person name="Brannstrom I.O."/>
            <person name="Guillou S."/>
            <person name="Cros-Aarteil S."/>
            <person name="Calhoun S."/>
            <person name="Haridas S."/>
            <person name="Kuo A."/>
            <person name="Mondo S."/>
            <person name="Pangilinan J."/>
            <person name="Riley R."/>
            <person name="LaButti K."/>
            <person name="Andreopoulos B."/>
            <person name="Lipzen A."/>
            <person name="Chen C."/>
            <person name="Yan M."/>
            <person name="Daum C."/>
            <person name="Ng V."/>
            <person name="Clum A."/>
            <person name="Steindorff A."/>
            <person name="Ohm R.A."/>
            <person name="Martin F."/>
            <person name="Silar P."/>
            <person name="Natvig D.O."/>
            <person name="Lalanne C."/>
            <person name="Gautier V."/>
            <person name="Ament-Velasquez S.L."/>
            <person name="Kruys A."/>
            <person name="Hutchinson M.I."/>
            <person name="Powell A.J."/>
            <person name="Barry K."/>
            <person name="Miller A.N."/>
            <person name="Grigoriev I.V."/>
            <person name="Debuchy R."/>
            <person name="Gladieux P."/>
            <person name="Hiltunen Thoren M."/>
            <person name="Johannesson H."/>
        </authorList>
    </citation>
    <scope>NUCLEOTIDE SEQUENCE</scope>
    <source>
        <strain evidence="2">CBS 560.94</strain>
    </source>
</reference>
<accession>A0AAE0JB44</accession>
<protein>
    <submittedName>
        <fullName evidence="2">Uncharacterized protein</fullName>
    </submittedName>
</protein>